<evidence type="ECO:0000256" key="1">
    <source>
        <dbReference type="ARBA" id="ARBA00008791"/>
    </source>
</evidence>
<feature type="region of interest" description="Disordered" evidence="2">
    <location>
        <begin position="1"/>
        <end position="59"/>
    </location>
</feature>
<proteinExistence type="inferred from homology"/>
<feature type="compositionally biased region" description="Basic residues" evidence="2">
    <location>
        <begin position="1"/>
        <end position="10"/>
    </location>
</feature>
<organism evidence="4 5">
    <name type="scientific">Candidatus Corynebacterium avicola</name>
    <dbReference type="NCBI Taxonomy" id="2838527"/>
    <lineage>
        <taxon>Bacteria</taxon>
        <taxon>Bacillati</taxon>
        <taxon>Actinomycetota</taxon>
        <taxon>Actinomycetes</taxon>
        <taxon>Mycobacteriales</taxon>
        <taxon>Corynebacteriaceae</taxon>
        <taxon>Corynebacterium</taxon>
    </lineage>
</organism>
<dbReference type="InterPro" id="IPR006016">
    <property type="entry name" value="UspA"/>
</dbReference>
<dbReference type="Pfam" id="PF00582">
    <property type="entry name" value="Usp"/>
    <property type="match status" value="2"/>
</dbReference>
<feature type="domain" description="UspA" evidence="3">
    <location>
        <begin position="210"/>
        <end position="350"/>
    </location>
</feature>
<evidence type="ECO:0000256" key="2">
    <source>
        <dbReference type="SAM" id="MobiDB-lite"/>
    </source>
</evidence>
<name>A0A9D1RNS8_9CORY</name>
<dbReference type="CDD" id="cd00293">
    <property type="entry name" value="USP-like"/>
    <property type="match status" value="2"/>
</dbReference>
<evidence type="ECO:0000313" key="4">
    <source>
        <dbReference type="EMBL" id="HIW91488.1"/>
    </source>
</evidence>
<sequence>MPSPAKKSRRVSTSPGSDSKSSRQTRPLRVLLAWRPDGESDAPDTKKKGSGAAPRPNSGADTAAFASWLSRTGNILVKPVTVIPRVWPEDVDRKATVTDGAARFQEWAAAESSACHAAARDALTAAGVPAEMIDTSETLLHSHSETTALIRAAEEFQADIIAIGPRYGGHGSPVGRFRAGSTADALLHCSPLPVVTVPRQATLSKHGVTRVSCAYVDNEQSHQALRKATDMAYKWGVPLRLVAFSPTGASMYPTLTPYPDAEEADARWRDQALEILDRGRERALERRPELEVTTEVGSGQGWSGAMDDVHWKKGELLVVGSSVLGSFNRVFIGPSTNQLLAHSPAPVLVSPV</sequence>
<feature type="domain" description="UspA" evidence="3">
    <location>
        <begin position="86"/>
        <end position="198"/>
    </location>
</feature>
<reference evidence="4" key="2">
    <citation type="submission" date="2021-04" db="EMBL/GenBank/DDBJ databases">
        <authorList>
            <person name="Gilroy R."/>
        </authorList>
    </citation>
    <scope>NUCLEOTIDE SEQUENCE</scope>
    <source>
        <strain evidence="4">CHK32-1732</strain>
    </source>
</reference>
<evidence type="ECO:0000259" key="3">
    <source>
        <dbReference type="Pfam" id="PF00582"/>
    </source>
</evidence>
<dbReference type="Proteomes" id="UP000824190">
    <property type="component" value="Unassembled WGS sequence"/>
</dbReference>
<feature type="compositionally biased region" description="Polar residues" evidence="2">
    <location>
        <begin position="11"/>
        <end position="25"/>
    </location>
</feature>
<comment type="caution">
    <text evidence="4">The sequence shown here is derived from an EMBL/GenBank/DDBJ whole genome shotgun (WGS) entry which is preliminary data.</text>
</comment>
<dbReference type="Gene3D" id="3.40.50.12370">
    <property type="match status" value="1"/>
</dbReference>
<evidence type="ECO:0000313" key="5">
    <source>
        <dbReference type="Proteomes" id="UP000824190"/>
    </source>
</evidence>
<comment type="similarity">
    <text evidence="1">Belongs to the universal stress protein A family.</text>
</comment>
<dbReference type="AlphaFoldDB" id="A0A9D1RNS8"/>
<dbReference type="EMBL" id="DXGC01000070">
    <property type="protein sequence ID" value="HIW91488.1"/>
    <property type="molecule type" value="Genomic_DNA"/>
</dbReference>
<dbReference type="SUPFAM" id="SSF52402">
    <property type="entry name" value="Adenine nucleotide alpha hydrolases-like"/>
    <property type="match status" value="2"/>
</dbReference>
<reference evidence="4" key="1">
    <citation type="journal article" date="2021" name="PeerJ">
        <title>Extensive microbial diversity within the chicken gut microbiome revealed by metagenomics and culture.</title>
        <authorList>
            <person name="Gilroy R."/>
            <person name="Ravi A."/>
            <person name="Getino M."/>
            <person name="Pursley I."/>
            <person name="Horton D.L."/>
            <person name="Alikhan N.F."/>
            <person name="Baker D."/>
            <person name="Gharbi K."/>
            <person name="Hall N."/>
            <person name="Watson M."/>
            <person name="Adriaenssens E.M."/>
            <person name="Foster-Nyarko E."/>
            <person name="Jarju S."/>
            <person name="Secka A."/>
            <person name="Antonio M."/>
            <person name="Oren A."/>
            <person name="Chaudhuri R.R."/>
            <person name="La Ragione R."/>
            <person name="Hildebrand F."/>
            <person name="Pallen M.J."/>
        </authorList>
    </citation>
    <scope>NUCLEOTIDE SEQUENCE</scope>
    <source>
        <strain evidence="4">CHK32-1732</strain>
    </source>
</reference>
<dbReference type="PANTHER" id="PTHR46268:SF6">
    <property type="entry name" value="UNIVERSAL STRESS PROTEIN UP12"/>
    <property type="match status" value="1"/>
</dbReference>
<accession>A0A9D1RNS8</accession>
<protein>
    <submittedName>
        <fullName evidence="4">Universal stress protein</fullName>
    </submittedName>
</protein>
<dbReference type="PANTHER" id="PTHR46268">
    <property type="entry name" value="STRESS RESPONSE PROTEIN NHAX"/>
    <property type="match status" value="1"/>
</dbReference>
<gene>
    <name evidence="4" type="ORF">H9870_07505</name>
</gene>